<comment type="caution">
    <text evidence="6">The sequence shown here is derived from an EMBL/GenBank/DDBJ whole genome shotgun (WGS) entry which is preliminary data.</text>
</comment>
<dbReference type="PANTHER" id="PTHR12197">
    <property type="entry name" value="HISTONE-LYSINE N-METHYLTRANSFERASE SMYD"/>
    <property type="match status" value="1"/>
</dbReference>
<dbReference type="InterPro" id="IPR002893">
    <property type="entry name" value="Znf_MYND"/>
</dbReference>
<dbReference type="Pfam" id="PF01753">
    <property type="entry name" value="zf-MYND"/>
    <property type="match status" value="1"/>
</dbReference>
<organism evidence="6 8">
    <name type="scientific">Rotaria sordida</name>
    <dbReference type="NCBI Taxonomy" id="392033"/>
    <lineage>
        <taxon>Eukaryota</taxon>
        <taxon>Metazoa</taxon>
        <taxon>Spiralia</taxon>
        <taxon>Gnathifera</taxon>
        <taxon>Rotifera</taxon>
        <taxon>Eurotatoria</taxon>
        <taxon>Bdelloidea</taxon>
        <taxon>Philodinida</taxon>
        <taxon>Philodinidae</taxon>
        <taxon>Rotaria</taxon>
    </lineage>
</organism>
<dbReference type="EMBL" id="CAJNOH010000247">
    <property type="protein sequence ID" value="CAF0966102.1"/>
    <property type="molecule type" value="Genomic_DNA"/>
</dbReference>
<protein>
    <recommendedName>
        <fullName evidence="5">MYND-type domain-containing protein</fullName>
    </recommendedName>
</protein>
<dbReference type="PROSITE" id="PS50865">
    <property type="entry name" value="ZF_MYND_2"/>
    <property type="match status" value="1"/>
</dbReference>
<dbReference type="EMBL" id="CAJNOL010000344">
    <property type="protein sequence ID" value="CAF1018116.1"/>
    <property type="molecule type" value="Genomic_DNA"/>
</dbReference>
<gene>
    <name evidence="7" type="ORF">JXQ802_LOCUS15015</name>
    <name evidence="6" type="ORF">PYM288_LOCUS12861</name>
</gene>
<keyword evidence="3" id="KW-0862">Zinc</keyword>
<evidence type="ECO:0000313" key="8">
    <source>
        <dbReference type="Proteomes" id="UP000663854"/>
    </source>
</evidence>
<evidence type="ECO:0000313" key="9">
    <source>
        <dbReference type="Proteomes" id="UP000663870"/>
    </source>
</evidence>
<evidence type="ECO:0000256" key="2">
    <source>
        <dbReference type="ARBA" id="ARBA00022771"/>
    </source>
</evidence>
<dbReference type="Proteomes" id="UP000663870">
    <property type="component" value="Unassembled WGS sequence"/>
</dbReference>
<dbReference type="Proteomes" id="UP000663854">
    <property type="component" value="Unassembled WGS sequence"/>
</dbReference>
<keyword evidence="9" id="KW-1185">Reference proteome</keyword>
<reference evidence="6" key="1">
    <citation type="submission" date="2021-02" db="EMBL/GenBank/DDBJ databases">
        <authorList>
            <person name="Nowell W R."/>
        </authorList>
    </citation>
    <scope>NUCLEOTIDE SEQUENCE</scope>
</reference>
<keyword evidence="2 4" id="KW-0863">Zinc-finger</keyword>
<dbReference type="Gene3D" id="2.170.270.10">
    <property type="entry name" value="SET domain"/>
    <property type="match status" value="1"/>
</dbReference>
<evidence type="ECO:0000313" key="7">
    <source>
        <dbReference type="EMBL" id="CAF1018116.1"/>
    </source>
</evidence>
<dbReference type="PROSITE" id="PS01360">
    <property type="entry name" value="ZF_MYND_1"/>
    <property type="match status" value="1"/>
</dbReference>
<dbReference type="AlphaFoldDB" id="A0A814EAC3"/>
<proteinExistence type="predicted"/>
<name>A0A814EAC3_9BILA</name>
<dbReference type="InterPro" id="IPR046341">
    <property type="entry name" value="SET_dom_sf"/>
</dbReference>
<accession>A0A814EAC3</accession>
<dbReference type="GO" id="GO:0005634">
    <property type="term" value="C:nucleus"/>
    <property type="evidence" value="ECO:0007669"/>
    <property type="project" value="TreeGrafter"/>
</dbReference>
<keyword evidence="1" id="KW-0479">Metal-binding</keyword>
<evidence type="ECO:0000256" key="4">
    <source>
        <dbReference type="PROSITE-ProRule" id="PRU00134"/>
    </source>
</evidence>
<evidence type="ECO:0000256" key="3">
    <source>
        <dbReference type="ARBA" id="ARBA00022833"/>
    </source>
</evidence>
<dbReference type="SUPFAM" id="SSF144232">
    <property type="entry name" value="HIT/MYND zinc finger-like"/>
    <property type="match status" value="1"/>
</dbReference>
<dbReference type="InterPro" id="IPR050869">
    <property type="entry name" value="H3K4_H4K5_MeTrfase"/>
</dbReference>
<evidence type="ECO:0000313" key="6">
    <source>
        <dbReference type="EMBL" id="CAF0966102.1"/>
    </source>
</evidence>
<dbReference type="GO" id="GO:0008270">
    <property type="term" value="F:zinc ion binding"/>
    <property type="evidence" value="ECO:0007669"/>
    <property type="project" value="UniProtKB-KW"/>
</dbReference>
<dbReference type="Gene3D" id="1.10.220.160">
    <property type="match status" value="1"/>
</dbReference>
<evidence type="ECO:0000259" key="5">
    <source>
        <dbReference type="PROSITE" id="PS50865"/>
    </source>
</evidence>
<sequence length="367" mass="44130">MVIYGTDLLSSILPYVHILSSSSSTITTTYCSQCLNLSNDLKRCSKCHHISYCSISCQRKDWIYHKYECLHLHQISSEYDLTRLFLRLMIRYKKDYGIEENSHTKRCLNDLKTHDNDIYNDKQRYKTFQLINQYLKLWNLFNDIDEKILFELYCRLIINTLTIHDTIDLKSIGYGLYLDATIYDHSCRPTCHTIFNGIYLTIRIISNDSNNEWTINYIDLLDTYENRQNLLYNNYYFHCQCKRCLENNNRNELILLEKIHYEEQQMDKFINKNDYLNAYQSSKNLLNYYDNILPYYHAYVSLQHIKHLKLELLLSETISDIILQSTMRNTYERVQISMGENHPLTQEIRKLCEQYKLEMSIKQRQIN</sequence>
<dbReference type="PANTHER" id="PTHR12197:SF251">
    <property type="entry name" value="EG:BACR7C10.4 PROTEIN"/>
    <property type="match status" value="1"/>
</dbReference>
<evidence type="ECO:0000256" key="1">
    <source>
        <dbReference type="ARBA" id="ARBA00022723"/>
    </source>
</evidence>
<dbReference type="Gene3D" id="6.10.140.2220">
    <property type="match status" value="1"/>
</dbReference>
<feature type="domain" description="MYND-type" evidence="5">
    <location>
        <begin position="31"/>
        <end position="69"/>
    </location>
</feature>